<organism evidence="2 3">
    <name type="scientific">Monoraphidium neglectum</name>
    <dbReference type="NCBI Taxonomy" id="145388"/>
    <lineage>
        <taxon>Eukaryota</taxon>
        <taxon>Viridiplantae</taxon>
        <taxon>Chlorophyta</taxon>
        <taxon>core chlorophytes</taxon>
        <taxon>Chlorophyceae</taxon>
        <taxon>CS clade</taxon>
        <taxon>Sphaeropleales</taxon>
        <taxon>Selenastraceae</taxon>
        <taxon>Monoraphidium</taxon>
    </lineage>
</organism>
<accession>A0A0D2MUZ1</accession>
<feature type="compositionally biased region" description="Basic and acidic residues" evidence="1">
    <location>
        <begin position="31"/>
        <end position="42"/>
    </location>
</feature>
<evidence type="ECO:0000256" key="1">
    <source>
        <dbReference type="SAM" id="MobiDB-lite"/>
    </source>
</evidence>
<feature type="non-terminal residue" evidence="2">
    <location>
        <position position="1"/>
    </location>
</feature>
<dbReference type="GeneID" id="25733771"/>
<gene>
    <name evidence="2" type="ORF">MNEG_1605</name>
</gene>
<reference evidence="2 3" key="1">
    <citation type="journal article" date="2013" name="BMC Genomics">
        <title>Reconstruction of the lipid metabolism for the microalga Monoraphidium neglectum from its genome sequence reveals characteristics suitable for biofuel production.</title>
        <authorList>
            <person name="Bogen C."/>
            <person name="Al-Dilaimi A."/>
            <person name="Albersmeier A."/>
            <person name="Wichmann J."/>
            <person name="Grundmann M."/>
            <person name="Rupp O."/>
            <person name="Lauersen K.J."/>
            <person name="Blifernez-Klassen O."/>
            <person name="Kalinowski J."/>
            <person name="Goesmann A."/>
            <person name="Mussgnug J.H."/>
            <person name="Kruse O."/>
        </authorList>
    </citation>
    <scope>NUCLEOTIDE SEQUENCE [LARGE SCALE GENOMIC DNA]</scope>
    <source>
        <strain evidence="2 3">SAG 48.87</strain>
    </source>
</reference>
<feature type="compositionally biased region" description="Low complexity" evidence="1">
    <location>
        <begin position="14"/>
        <end position="30"/>
    </location>
</feature>
<evidence type="ECO:0000313" key="2">
    <source>
        <dbReference type="EMBL" id="KIZ06360.1"/>
    </source>
</evidence>
<feature type="compositionally biased region" description="Low complexity" evidence="1">
    <location>
        <begin position="75"/>
        <end position="84"/>
    </location>
</feature>
<proteinExistence type="predicted"/>
<feature type="region of interest" description="Disordered" evidence="1">
    <location>
        <begin position="1"/>
        <end position="105"/>
    </location>
</feature>
<feature type="compositionally biased region" description="Basic residues" evidence="1">
    <location>
        <begin position="93"/>
        <end position="105"/>
    </location>
</feature>
<dbReference type="RefSeq" id="XP_013905379.1">
    <property type="nucleotide sequence ID" value="XM_014049925.1"/>
</dbReference>
<feature type="compositionally biased region" description="Basic residues" evidence="1">
    <location>
        <begin position="43"/>
        <end position="55"/>
    </location>
</feature>
<dbReference type="KEGG" id="mng:MNEG_1605"/>
<protein>
    <submittedName>
        <fullName evidence="2">Uncharacterized protein</fullName>
    </submittedName>
</protein>
<name>A0A0D2MUZ1_9CHLO</name>
<dbReference type="Proteomes" id="UP000054498">
    <property type="component" value="Unassembled WGS sequence"/>
</dbReference>
<keyword evidence="3" id="KW-1185">Reference proteome</keyword>
<feature type="compositionally biased region" description="Basic residues" evidence="1">
    <location>
        <begin position="1"/>
        <end position="13"/>
    </location>
</feature>
<feature type="compositionally biased region" description="Basic and acidic residues" evidence="1">
    <location>
        <begin position="60"/>
        <end position="73"/>
    </location>
</feature>
<dbReference type="AlphaFoldDB" id="A0A0D2MUZ1"/>
<dbReference type="EMBL" id="KK100383">
    <property type="protein sequence ID" value="KIZ06360.1"/>
    <property type="molecule type" value="Genomic_DNA"/>
</dbReference>
<evidence type="ECO:0000313" key="3">
    <source>
        <dbReference type="Proteomes" id="UP000054498"/>
    </source>
</evidence>
<sequence length="105" mass="11631">PVCKQRGRQRQLRRSGAAAPARVVVAAAAERQLRRSPGEHVRNGRPGRGRRRRRVAAGGRKPDRRAWWRRGAEGEPGAAAGPRAVKLGQQPAGRRRAERAHVTKR</sequence>
<feature type="non-terminal residue" evidence="2">
    <location>
        <position position="105"/>
    </location>
</feature>